<comment type="caution">
    <text evidence="2">The sequence shown here is derived from an EMBL/GenBank/DDBJ whole genome shotgun (WGS) entry which is preliminary data.</text>
</comment>
<gene>
    <name evidence="2" type="ORF">C0Q70_17524</name>
</gene>
<dbReference type="EMBL" id="PZQS01000011">
    <property type="protein sequence ID" value="PVD21724.1"/>
    <property type="molecule type" value="Genomic_DNA"/>
</dbReference>
<reference evidence="2 3" key="1">
    <citation type="submission" date="2018-04" db="EMBL/GenBank/DDBJ databases">
        <title>The genome of golden apple snail Pomacea canaliculata provides insight into stress tolerance and invasive adaptation.</title>
        <authorList>
            <person name="Liu C."/>
            <person name="Liu B."/>
            <person name="Ren Y."/>
            <person name="Zhang Y."/>
            <person name="Wang H."/>
            <person name="Li S."/>
            <person name="Jiang F."/>
            <person name="Yin L."/>
            <person name="Zhang G."/>
            <person name="Qian W."/>
            <person name="Fan W."/>
        </authorList>
    </citation>
    <scope>NUCLEOTIDE SEQUENCE [LARGE SCALE GENOMIC DNA]</scope>
    <source>
        <strain evidence="2">SZHN2017</strain>
        <tissue evidence="2">Muscle</tissue>
    </source>
</reference>
<evidence type="ECO:0000313" key="2">
    <source>
        <dbReference type="EMBL" id="PVD21724.1"/>
    </source>
</evidence>
<accession>A0A2T7NKM5</accession>
<name>A0A2T7NKM5_POMCA</name>
<proteinExistence type="predicted"/>
<dbReference type="Proteomes" id="UP000245119">
    <property type="component" value="Linkage Group LG11"/>
</dbReference>
<dbReference type="AlphaFoldDB" id="A0A2T7NKM5"/>
<sequence length="173" mass="17942">MMELKGSADGPAATDDDGEDFCGSRGISNRRLAPATGVGGSSARRRIPKAANLFEEGLAPAGSGAGEVGAHSGEKGKSWKAYCSSDTGPCILRVSSAGGSTKGVHVGVGDTGCCWCWCWLRMKHHFPPDATTADRPGSCPWCYGPPGPPNPPSHVRNQRISTSTTNNKGQQIS</sequence>
<evidence type="ECO:0000256" key="1">
    <source>
        <dbReference type="SAM" id="MobiDB-lite"/>
    </source>
</evidence>
<feature type="compositionally biased region" description="Polar residues" evidence="1">
    <location>
        <begin position="158"/>
        <end position="173"/>
    </location>
</feature>
<feature type="region of interest" description="Disordered" evidence="1">
    <location>
        <begin position="1"/>
        <end position="44"/>
    </location>
</feature>
<protein>
    <submittedName>
        <fullName evidence="2">Uncharacterized protein</fullName>
    </submittedName>
</protein>
<keyword evidence="3" id="KW-1185">Reference proteome</keyword>
<organism evidence="2 3">
    <name type="scientific">Pomacea canaliculata</name>
    <name type="common">Golden apple snail</name>
    <dbReference type="NCBI Taxonomy" id="400727"/>
    <lineage>
        <taxon>Eukaryota</taxon>
        <taxon>Metazoa</taxon>
        <taxon>Spiralia</taxon>
        <taxon>Lophotrochozoa</taxon>
        <taxon>Mollusca</taxon>
        <taxon>Gastropoda</taxon>
        <taxon>Caenogastropoda</taxon>
        <taxon>Architaenioglossa</taxon>
        <taxon>Ampullarioidea</taxon>
        <taxon>Ampullariidae</taxon>
        <taxon>Pomacea</taxon>
    </lineage>
</organism>
<evidence type="ECO:0000313" key="3">
    <source>
        <dbReference type="Proteomes" id="UP000245119"/>
    </source>
</evidence>
<feature type="region of interest" description="Disordered" evidence="1">
    <location>
        <begin position="150"/>
        <end position="173"/>
    </location>
</feature>